<evidence type="ECO:0000256" key="3">
    <source>
        <dbReference type="SAM" id="MobiDB-lite"/>
    </source>
</evidence>
<dbReference type="PANTHER" id="PTHR43685:SF2">
    <property type="entry name" value="GLYCOSYLTRANSFERASE 2-LIKE DOMAIN-CONTAINING PROTEIN"/>
    <property type="match status" value="1"/>
</dbReference>
<dbReference type="Proteomes" id="UP000321805">
    <property type="component" value="Chromosome"/>
</dbReference>
<keyword evidence="2 6" id="KW-0808">Transferase</keyword>
<feature type="compositionally biased region" description="Polar residues" evidence="3">
    <location>
        <begin position="656"/>
        <end position="667"/>
    </location>
</feature>
<dbReference type="Pfam" id="PF00535">
    <property type="entry name" value="Glycos_transf_2"/>
    <property type="match status" value="1"/>
</dbReference>
<proteinExistence type="predicted"/>
<dbReference type="InterPro" id="IPR050834">
    <property type="entry name" value="Glycosyltransf_2"/>
</dbReference>
<name>A0A5B8U1P8_9ACTN</name>
<dbReference type="InterPro" id="IPR029044">
    <property type="entry name" value="Nucleotide-diphossugar_trans"/>
</dbReference>
<evidence type="ECO:0000256" key="1">
    <source>
        <dbReference type="ARBA" id="ARBA00022676"/>
    </source>
</evidence>
<gene>
    <name evidence="6" type="ORF">FSW04_04205</name>
</gene>
<dbReference type="RefSeq" id="WP_146916587.1">
    <property type="nucleotide sequence ID" value="NZ_CP042430.1"/>
</dbReference>
<dbReference type="InterPro" id="IPR028098">
    <property type="entry name" value="Glyco_trans_4-like_N"/>
</dbReference>
<accession>A0A5B8U1P8</accession>
<dbReference type="SUPFAM" id="SSF53756">
    <property type="entry name" value="UDP-Glycosyltransferase/glycogen phosphorylase"/>
    <property type="match status" value="1"/>
</dbReference>
<dbReference type="KEGG" id="bsol:FSW04_04205"/>
<dbReference type="AlphaFoldDB" id="A0A5B8U1P8"/>
<dbReference type="SUPFAM" id="SSF53448">
    <property type="entry name" value="Nucleotide-diphospho-sugar transferases"/>
    <property type="match status" value="1"/>
</dbReference>
<feature type="domain" description="Glycosyltransferase 2-like" evidence="4">
    <location>
        <begin position="11"/>
        <end position="165"/>
    </location>
</feature>
<dbReference type="GO" id="GO:0016757">
    <property type="term" value="F:glycosyltransferase activity"/>
    <property type="evidence" value="ECO:0007669"/>
    <property type="project" value="UniProtKB-KW"/>
</dbReference>
<feature type="region of interest" description="Disordered" evidence="3">
    <location>
        <begin position="651"/>
        <end position="716"/>
    </location>
</feature>
<dbReference type="EMBL" id="CP042430">
    <property type="protein sequence ID" value="QEC46870.1"/>
    <property type="molecule type" value="Genomic_DNA"/>
</dbReference>
<organism evidence="6 7">
    <name type="scientific">Baekduia soli</name>
    <dbReference type="NCBI Taxonomy" id="496014"/>
    <lineage>
        <taxon>Bacteria</taxon>
        <taxon>Bacillati</taxon>
        <taxon>Actinomycetota</taxon>
        <taxon>Thermoleophilia</taxon>
        <taxon>Solirubrobacterales</taxon>
        <taxon>Baekduiaceae</taxon>
        <taxon>Baekduia</taxon>
    </lineage>
</organism>
<dbReference type="InterPro" id="IPR001173">
    <property type="entry name" value="Glyco_trans_2-like"/>
</dbReference>
<feature type="compositionally biased region" description="Low complexity" evidence="3">
    <location>
        <begin position="694"/>
        <end position="716"/>
    </location>
</feature>
<evidence type="ECO:0000313" key="7">
    <source>
        <dbReference type="Proteomes" id="UP000321805"/>
    </source>
</evidence>
<dbReference type="PANTHER" id="PTHR43685">
    <property type="entry name" value="GLYCOSYLTRANSFERASE"/>
    <property type="match status" value="1"/>
</dbReference>
<evidence type="ECO:0000259" key="4">
    <source>
        <dbReference type="Pfam" id="PF00535"/>
    </source>
</evidence>
<dbReference type="Gene3D" id="3.40.50.2000">
    <property type="entry name" value="Glycogen Phosphorylase B"/>
    <property type="match status" value="2"/>
</dbReference>
<dbReference type="Gene3D" id="3.90.550.10">
    <property type="entry name" value="Spore Coat Polysaccharide Biosynthesis Protein SpsA, Chain A"/>
    <property type="match status" value="1"/>
</dbReference>
<evidence type="ECO:0000259" key="5">
    <source>
        <dbReference type="Pfam" id="PF13579"/>
    </source>
</evidence>
<dbReference type="OrthoDB" id="4529776at2"/>
<reference evidence="6 7" key="1">
    <citation type="journal article" date="2018" name="J. Microbiol.">
        <title>Baekduia soli gen. nov., sp. nov., a novel bacterium isolated from the soil of Baekdu Mountain and proposal of a novel family name, Baekduiaceae fam. nov.</title>
        <authorList>
            <person name="An D.S."/>
            <person name="Siddiqi M.Z."/>
            <person name="Kim K.H."/>
            <person name="Yu H.S."/>
            <person name="Im W.T."/>
        </authorList>
    </citation>
    <scope>NUCLEOTIDE SEQUENCE [LARGE SCALE GENOMIC DNA]</scope>
    <source>
        <strain evidence="6 7">BR7-21</strain>
    </source>
</reference>
<keyword evidence="1" id="KW-0328">Glycosyltransferase</keyword>
<protein>
    <submittedName>
        <fullName evidence="6">Glycosyltransferase</fullName>
    </submittedName>
</protein>
<keyword evidence="7" id="KW-1185">Reference proteome</keyword>
<feature type="domain" description="Glycosyltransferase subfamily 4-like N-terminal" evidence="5">
    <location>
        <begin position="327"/>
        <end position="518"/>
    </location>
</feature>
<dbReference type="Pfam" id="PF13579">
    <property type="entry name" value="Glyco_trans_4_4"/>
    <property type="match status" value="1"/>
</dbReference>
<evidence type="ECO:0000313" key="6">
    <source>
        <dbReference type="EMBL" id="QEC46870.1"/>
    </source>
</evidence>
<evidence type="ECO:0000256" key="2">
    <source>
        <dbReference type="ARBA" id="ARBA00022679"/>
    </source>
</evidence>
<sequence length="716" mass="77420">MPPSPRVTLGVATYSRDAFLAEAVASCLAQDYESLEVLVVVDGAANPRIDEVLAGLDGDPRLRVVRHDVNRGISEAYNTIVREGRGELIAMLGDDDVCLPDRIRRQVAVFDAHPDTGVVHGDAIVIDGDGVAHGRLRVADMTGARLMHHFWREHNTLLDPTRMVHRRVYQAVGGYDPAHTLAQDFNFWLRAAPRFRFRHAGGDPLIRLRRHDDNFSGEDAAALATQVDQVQRTLLESLEREPLSDLVPELDWPLLHPDSARRRALETLAGAVERRGLPLPALGARLRAMAAEVPPAPAPRRDKGRLLMTMFGFDDAGGGTMLPRFAAKELVRRGWDVCVFHAAVDPDPSGVPYALREWEEDGVRLVGVHNRPSGLWDAQRPDRELEDPPVADAFADLLDRFGPDVVHFHNLHNLGAALMDVAAARGVPAYFTTHNYWLVCPRAYLLRGDGAMCGGPGDAGADCAACTGGPDPAAYQERLAAIRESFARSITACMAVSHGVRRTLIDQGYPPEAIDVVHQNVPAQDETWERVGRDRPPGRVGDELVVGFFGSAYAHKGPQVLVRAAQLTASGVRVRIHGELPRGMADALARLDTRGVVELHGAFSPAELPALLAGVDAAALPSLWWDCAPLAAGECLAARVPLLAPGWAGWPRRSATRSTGWPSTAATSPGWPPRWSAWPPSPGCSSACRPASRPRAGSAPTSTSSRPTTPAAARRA</sequence>